<evidence type="ECO:0000259" key="1">
    <source>
        <dbReference type="PROSITE" id="PS51718"/>
    </source>
</evidence>
<dbReference type="InterPro" id="IPR045063">
    <property type="entry name" value="Dynamin_N"/>
</dbReference>
<dbReference type="AlphaFoldDB" id="A0A2T7AYC7"/>
<feature type="domain" description="Dynamin-type G" evidence="1">
    <location>
        <begin position="74"/>
        <end position="412"/>
    </location>
</feature>
<protein>
    <submittedName>
        <fullName evidence="3">Clamp-binding protein CrfC</fullName>
    </submittedName>
</protein>
<evidence type="ECO:0000313" key="5">
    <source>
        <dbReference type="Proteomes" id="UP000469927"/>
    </source>
</evidence>
<dbReference type="GO" id="GO:0043022">
    <property type="term" value="F:ribosome binding"/>
    <property type="evidence" value="ECO:0007669"/>
    <property type="project" value="TreeGrafter"/>
</dbReference>
<dbReference type="GO" id="GO:0005525">
    <property type="term" value="F:GTP binding"/>
    <property type="evidence" value="ECO:0007669"/>
    <property type="project" value="InterPro"/>
</dbReference>
<dbReference type="SUPFAM" id="SSF52540">
    <property type="entry name" value="P-loop containing nucleoside triphosphate hydrolases"/>
    <property type="match status" value="1"/>
</dbReference>
<comment type="caution">
    <text evidence="3">The sequence shown here is derived from an EMBL/GenBank/DDBJ whole genome shotgun (WGS) entry which is preliminary data.</text>
</comment>
<dbReference type="OrthoDB" id="6565187at2"/>
<dbReference type="EMBL" id="MSAE01000003">
    <property type="protein sequence ID" value="PUX17604.1"/>
    <property type="molecule type" value="Genomic_DNA"/>
</dbReference>
<dbReference type="Proteomes" id="UP000469927">
    <property type="component" value="Unassembled WGS sequence"/>
</dbReference>
<dbReference type="PANTHER" id="PTHR43834:SF6">
    <property type="entry name" value="GTPASE DER"/>
    <property type="match status" value="1"/>
</dbReference>
<reference evidence="2 5" key="2">
    <citation type="submission" date="2019-08" db="EMBL/GenBank/DDBJ databases">
        <title>Prevalence, distribution, and phylogeny of type two toxin-antitoxin genes possessed by Cronobacter species where C. sakazakii homologs follow sequence type lineages.</title>
        <authorList>
            <person name="Finkelstein S."/>
            <person name="Negrete F."/>
            <person name="Jang H."/>
            <person name="Gopinath G.R."/>
            <person name="Tall B.D."/>
        </authorList>
    </citation>
    <scope>NUCLEOTIDE SEQUENCE [LARGE SCALE GENOMIC DNA]</scope>
    <source>
        <strain evidence="2 5">MOD1_GK1257</strain>
    </source>
</reference>
<proteinExistence type="predicted"/>
<dbReference type="Pfam" id="PF00350">
    <property type="entry name" value="Dynamin_N"/>
    <property type="match status" value="1"/>
</dbReference>
<organism evidence="3 4">
    <name type="scientific">Cronobacter muytjensii</name>
    <dbReference type="NCBI Taxonomy" id="413501"/>
    <lineage>
        <taxon>Bacteria</taxon>
        <taxon>Pseudomonadati</taxon>
        <taxon>Pseudomonadota</taxon>
        <taxon>Gammaproteobacteria</taxon>
        <taxon>Enterobacterales</taxon>
        <taxon>Enterobacteriaceae</taxon>
        <taxon>Cronobacter</taxon>
    </lineage>
</organism>
<dbReference type="EMBL" id="WAGD01000018">
    <property type="protein sequence ID" value="KAB0882487.1"/>
    <property type="molecule type" value="Genomic_DNA"/>
</dbReference>
<name>A0A2T7AYC7_9ENTR</name>
<evidence type="ECO:0000313" key="3">
    <source>
        <dbReference type="EMBL" id="PUX17604.1"/>
    </source>
</evidence>
<keyword evidence="5" id="KW-1185">Reference proteome</keyword>
<dbReference type="PROSITE" id="PS51718">
    <property type="entry name" value="G_DYNAMIN_2"/>
    <property type="match status" value="1"/>
</dbReference>
<evidence type="ECO:0000313" key="2">
    <source>
        <dbReference type="EMBL" id="KAB0882487.1"/>
    </source>
</evidence>
<gene>
    <name evidence="2" type="primary">crfC</name>
    <name evidence="3" type="ORF">AUN14_02740</name>
    <name evidence="2" type="ORF">FZI19_07795</name>
</gene>
<dbReference type="PANTHER" id="PTHR43834">
    <property type="entry name" value="GTPASE DER"/>
    <property type="match status" value="1"/>
</dbReference>
<accession>A0A2T7AYC7</accession>
<dbReference type="Proteomes" id="UP000244378">
    <property type="component" value="Unassembled WGS sequence"/>
</dbReference>
<dbReference type="RefSeq" id="WP_075192319.1">
    <property type="nucleotide sequence ID" value="NZ_JADKNN010000042.1"/>
</dbReference>
<reference evidence="3 4" key="1">
    <citation type="submission" date="2016-12" db="EMBL/GenBank/DDBJ databases">
        <title>Analysis of the Molecular Diversity Among Cronobacter Species Isolated from Filth Flies Using a Pan Genomic DNA Microarray.</title>
        <authorList>
            <person name="Pava-Ripoll M."/>
            <person name="Tall B."/>
            <person name="Farber J."/>
            <person name="Fanning S."/>
            <person name="Lehner A."/>
            <person name="Stephan R."/>
            <person name="Pagotto F."/>
            <person name="Iverson C."/>
            <person name="Ziobro G."/>
            <person name="Miller A."/>
            <person name="Pearson R."/>
            <person name="Yan Q."/>
            <person name="Kim M."/>
            <person name="Jeong S."/>
            <person name="Park J."/>
            <person name="Jun S."/>
            <person name="Choi H."/>
            <person name="Chung T."/>
            <person name="Yoo Y."/>
            <person name="Park E."/>
            <person name="Hwang S."/>
            <person name="Lee B."/>
            <person name="Sathyamoorthy V."/>
            <person name="Carter L."/>
            <person name="Mammel M."/>
            <person name="Jackson S."/>
            <person name="Kothary M."/>
            <person name="Patel I."/>
            <person name="Grim C."/>
            <person name="Gopinath G."/>
            <person name="Gangiredla J."/>
            <person name="Chase H."/>
        </authorList>
    </citation>
    <scope>NUCLEOTIDE SEQUENCE [LARGE SCALE GENOMIC DNA]</scope>
    <source>
        <strain evidence="3 4">MOD1-Md1s</strain>
    </source>
</reference>
<dbReference type="CDD" id="cd00882">
    <property type="entry name" value="Ras_like_GTPase"/>
    <property type="match status" value="1"/>
</dbReference>
<dbReference type="Gene3D" id="3.40.50.300">
    <property type="entry name" value="P-loop containing nucleotide triphosphate hydrolases"/>
    <property type="match status" value="1"/>
</dbReference>
<dbReference type="NCBIfam" id="NF007368">
    <property type="entry name" value="PRK09866.1"/>
    <property type="match status" value="1"/>
</dbReference>
<sequence length="787" mass="87868">MHTQTVFEMNQEAERLLQLALHNLSAMKKVPLAAQDDRGNTVRQACATVHPLHFSVRGMEAQQEMLQAELRKTTHQEMVLAIVGTMKAGKSTTINAIVGKEVLPNRNRPMTALPTLIRHTPGQKEPVLHFSHAGPIETLMQALRARLQNASRDTLARRLEIDRDMDALLARILNGTSFEKHYLGAQPIFHCLKSLNDLVRLSGVLDVPFPFRAYAAIEHIPVIEVEFTHLAGMERGLGQLTLLDTPGPNEAGQPHLQKMLQEQIARASAVLAVMDYTQLKSTSDEDVRLALAAVGESVPLYALVNKFDQMDRNSDDEDQVRALIAGTLMKGAIDPAHIFPVSSMWGYLANRARQELAQHGCLPPHDEQRWVQDFAEAALGRRWRSADFTDAAHLRHAADLLWEDSLFEAPIRAILHTAHAHASLYALRSACAKLIHYAQCTRDYLDFRCQGLDIANDQLVESISQMKNDIAQLQRCQADASKAIQEHVVQALGRASENIAGHEQKVLADIASYFDTGNVPPLSLSSPVRRAVTWGRDFDAGSEQLHLDQESDARMLLHKIRASCELILLSVQENLTRDLAAHFSELETALGDILRAALAPLEQRVTEGLRRTGFRAHITLPVFQRSQLNFNAHQLFNDVIEEESVPVASAPRNSGVRGTVARWLNSSDLGWEDCTAMRSRYVIDLPQLKQTLSRYVSRFCAQIRQAMNAQVDISVTAGMATFFAEFQMAMAAIEANLRQSLTARQQSESSRNALREQLQQCARTARDINEDARSLRDDIQTLFSVEH</sequence>
<evidence type="ECO:0000313" key="4">
    <source>
        <dbReference type="Proteomes" id="UP000244378"/>
    </source>
</evidence>
<dbReference type="InterPro" id="IPR030381">
    <property type="entry name" value="G_DYNAMIN_dom"/>
</dbReference>
<dbReference type="InterPro" id="IPR027417">
    <property type="entry name" value="P-loop_NTPase"/>
</dbReference>